<proteinExistence type="inferred from homology"/>
<reference key="2">
    <citation type="submission" date="2011-10" db="EMBL/GenBank/DDBJ databases">
        <title>The genome and transcriptome sequence of Clonorchis sinensis provide insights into the carcinogenic liver fluke.</title>
        <authorList>
            <person name="Wang X."/>
            <person name="Huang Y."/>
            <person name="Chen W."/>
            <person name="Liu H."/>
            <person name="Guo L."/>
            <person name="Chen Y."/>
            <person name="Luo F."/>
            <person name="Zhou W."/>
            <person name="Sun J."/>
            <person name="Mao Q."/>
            <person name="Liang P."/>
            <person name="Zhou C."/>
            <person name="Tian Y."/>
            <person name="Men J."/>
            <person name="Lv X."/>
            <person name="Huang L."/>
            <person name="Zhou J."/>
            <person name="Hu Y."/>
            <person name="Li R."/>
            <person name="Zhang F."/>
            <person name="Lei H."/>
            <person name="Li X."/>
            <person name="Hu X."/>
            <person name="Liang C."/>
            <person name="Xu J."/>
            <person name="Wu Z."/>
            <person name="Yu X."/>
        </authorList>
    </citation>
    <scope>NUCLEOTIDE SEQUENCE</scope>
    <source>
        <strain>Henan</strain>
    </source>
</reference>
<feature type="compositionally biased region" description="Polar residues" evidence="13">
    <location>
        <begin position="467"/>
        <end position="495"/>
    </location>
</feature>
<comment type="miscellaneous">
    <text evidence="11">In contrast to other lysine histone methyltransferases, it does not contain a SET domain, suggesting the existence of another mechanism for methylation of lysine residues of histones.</text>
</comment>
<evidence type="ECO:0000256" key="13">
    <source>
        <dbReference type="SAM" id="MobiDB-lite"/>
    </source>
</evidence>
<evidence type="ECO:0000256" key="2">
    <source>
        <dbReference type="ARBA" id="ARBA00012190"/>
    </source>
</evidence>
<dbReference type="GO" id="GO:0006281">
    <property type="term" value="P:DNA repair"/>
    <property type="evidence" value="ECO:0007669"/>
    <property type="project" value="TreeGrafter"/>
</dbReference>
<evidence type="ECO:0000256" key="5">
    <source>
        <dbReference type="ARBA" id="ARBA00022679"/>
    </source>
</evidence>
<dbReference type="Gene3D" id="3.40.50.150">
    <property type="entry name" value="Vaccinia Virus protein VP39"/>
    <property type="match status" value="1"/>
</dbReference>
<dbReference type="FunFam" id="3.40.50.150:FF:000033">
    <property type="entry name" value="Histone-lysine N-methyltransferase, H3 lysine-79 specific"/>
    <property type="match status" value="1"/>
</dbReference>
<evidence type="ECO:0000256" key="12">
    <source>
        <dbReference type="SAM" id="Coils"/>
    </source>
</evidence>
<evidence type="ECO:0000256" key="4">
    <source>
        <dbReference type="ARBA" id="ARBA00022603"/>
    </source>
</evidence>
<feature type="compositionally biased region" description="Low complexity" evidence="13">
    <location>
        <begin position="660"/>
        <end position="672"/>
    </location>
</feature>
<keyword evidence="8 11" id="KW-0539">Nucleus</keyword>
<evidence type="ECO:0000256" key="11">
    <source>
        <dbReference type="RuleBase" id="RU271113"/>
    </source>
</evidence>
<evidence type="ECO:0000313" key="16">
    <source>
        <dbReference type="Proteomes" id="UP000008909"/>
    </source>
</evidence>
<keyword evidence="12" id="KW-0175">Coiled coil</keyword>
<feature type="region of interest" description="Disordered" evidence="13">
    <location>
        <begin position="592"/>
        <end position="628"/>
    </location>
</feature>
<feature type="domain" description="DOT1" evidence="14">
    <location>
        <begin position="1"/>
        <end position="306"/>
    </location>
</feature>
<dbReference type="EC" id="2.1.1.360" evidence="2 11"/>
<keyword evidence="5 11" id="KW-0808">Transferase</keyword>
<reference evidence="15" key="1">
    <citation type="journal article" date="2011" name="Genome Biol.">
        <title>The draft genome of the carcinogenic human liver fluke Clonorchis sinensis.</title>
        <authorList>
            <person name="Wang X."/>
            <person name="Chen W."/>
            <person name="Huang Y."/>
            <person name="Sun J."/>
            <person name="Men J."/>
            <person name="Liu H."/>
            <person name="Luo F."/>
            <person name="Guo L."/>
            <person name="Lv X."/>
            <person name="Deng C."/>
            <person name="Zhou C."/>
            <person name="Fan Y."/>
            <person name="Li X."/>
            <person name="Huang L."/>
            <person name="Hu Y."/>
            <person name="Liang C."/>
            <person name="Hu X."/>
            <person name="Xu J."/>
            <person name="Yu X."/>
        </authorList>
    </citation>
    <scope>NUCLEOTIDE SEQUENCE [LARGE SCALE GENOMIC DNA]</scope>
    <source>
        <strain evidence="15">Henan</strain>
    </source>
</reference>
<accession>G7YJ19</accession>
<dbReference type="GO" id="GO:0000077">
    <property type="term" value="P:DNA damage checkpoint signaling"/>
    <property type="evidence" value="ECO:0007669"/>
    <property type="project" value="TreeGrafter"/>
</dbReference>
<feature type="region of interest" description="Disordered" evidence="13">
    <location>
        <begin position="657"/>
        <end position="710"/>
    </location>
</feature>
<protein>
    <recommendedName>
        <fullName evidence="3 11">Histone-lysine N-methyltransferase, H3 lysine-79 specific</fullName>
        <ecNumber evidence="2 11">2.1.1.360</ecNumber>
    </recommendedName>
    <alternativeName>
        <fullName evidence="9 11">Histone H3-K79 methyltransferase</fullName>
    </alternativeName>
</protein>
<evidence type="ECO:0000256" key="3">
    <source>
        <dbReference type="ARBA" id="ARBA00020987"/>
    </source>
</evidence>
<evidence type="ECO:0000256" key="7">
    <source>
        <dbReference type="ARBA" id="ARBA00022853"/>
    </source>
</evidence>
<dbReference type="InterPro" id="IPR025789">
    <property type="entry name" value="DOT1_dom"/>
</dbReference>
<feature type="non-terminal residue" evidence="15">
    <location>
        <position position="1"/>
    </location>
</feature>
<feature type="region of interest" description="Disordered" evidence="13">
    <location>
        <begin position="325"/>
        <end position="445"/>
    </location>
</feature>
<evidence type="ECO:0000256" key="10">
    <source>
        <dbReference type="ARBA" id="ARBA00047770"/>
    </source>
</evidence>
<evidence type="ECO:0000259" key="14">
    <source>
        <dbReference type="PROSITE" id="PS51569"/>
    </source>
</evidence>
<feature type="compositionally biased region" description="Basic and acidic residues" evidence="13">
    <location>
        <begin position="998"/>
        <end position="1008"/>
    </location>
</feature>
<dbReference type="PANTHER" id="PTHR21451:SF0">
    <property type="entry name" value="HISTONE-LYSINE N-METHYLTRANSFERASE, H3 LYSINE-79 SPECIFIC"/>
    <property type="match status" value="1"/>
</dbReference>
<organism evidence="15 16">
    <name type="scientific">Clonorchis sinensis</name>
    <name type="common">Chinese liver fluke</name>
    <dbReference type="NCBI Taxonomy" id="79923"/>
    <lineage>
        <taxon>Eukaryota</taxon>
        <taxon>Metazoa</taxon>
        <taxon>Spiralia</taxon>
        <taxon>Lophotrochozoa</taxon>
        <taxon>Platyhelminthes</taxon>
        <taxon>Trematoda</taxon>
        <taxon>Digenea</taxon>
        <taxon>Opisthorchiida</taxon>
        <taxon>Opisthorchiata</taxon>
        <taxon>Opisthorchiidae</taxon>
        <taxon>Clonorchis</taxon>
    </lineage>
</organism>
<dbReference type="Gene3D" id="1.10.260.60">
    <property type="match status" value="1"/>
</dbReference>
<dbReference type="Pfam" id="PF08123">
    <property type="entry name" value="DOT1"/>
    <property type="match status" value="1"/>
</dbReference>
<gene>
    <name evidence="15" type="ORF">CLF_109203</name>
</gene>
<feature type="compositionally biased region" description="Basic residues" evidence="13">
    <location>
        <begin position="368"/>
        <end position="378"/>
    </location>
</feature>
<evidence type="ECO:0000256" key="1">
    <source>
        <dbReference type="ARBA" id="ARBA00004123"/>
    </source>
</evidence>
<feature type="compositionally biased region" description="Polar residues" evidence="13">
    <location>
        <begin position="609"/>
        <end position="628"/>
    </location>
</feature>
<dbReference type="PANTHER" id="PTHR21451">
    <property type="entry name" value="HISTONE H3 METHYLTRANSFERASE"/>
    <property type="match status" value="1"/>
</dbReference>
<evidence type="ECO:0000256" key="8">
    <source>
        <dbReference type="ARBA" id="ARBA00023242"/>
    </source>
</evidence>
<dbReference type="Proteomes" id="UP000008909">
    <property type="component" value="Unassembled WGS sequence"/>
</dbReference>
<evidence type="ECO:0000256" key="9">
    <source>
        <dbReference type="ARBA" id="ARBA00029821"/>
    </source>
</evidence>
<dbReference type="SUPFAM" id="SSF53335">
    <property type="entry name" value="S-adenosyl-L-methionine-dependent methyltransferases"/>
    <property type="match status" value="1"/>
</dbReference>
<feature type="compositionally biased region" description="Basic residues" evidence="13">
    <location>
        <begin position="395"/>
        <end position="404"/>
    </location>
</feature>
<feature type="region of interest" description="Disordered" evidence="13">
    <location>
        <begin position="457"/>
        <end position="495"/>
    </location>
</feature>
<dbReference type="GO" id="GO:0005634">
    <property type="term" value="C:nucleus"/>
    <property type="evidence" value="ECO:0007669"/>
    <property type="project" value="UniProtKB-SubCell"/>
</dbReference>
<keyword evidence="16" id="KW-1185">Reference proteome</keyword>
<keyword evidence="6 11" id="KW-0949">S-adenosyl-L-methionine</keyword>
<feature type="coiled-coil region" evidence="12">
    <location>
        <begin position="880"/>
        <end position="907"/>
    </location>
</feature>
<dbReference type="InterPro" id="IPR029063">
    <property type="entry name" value="SAM-dependent_MTases_sf"/>
</dbReference>
<dbReference type="GO" id="GO:0140956">
    <property type="term" value="F:histone H3K79 trimethyltransferase activity"/>
    <property type="evidence" value="ECO:0007669"/>
    <property type="project" value="UniProtKB-EC"/>
</dbReference>
<dbReference type="InterPro" id="IPR030445">
    <property type="entry name" value="H3-K79_meTrfase"/>
</dbReference>
<dbReference type="EMBL" id="DF143385">
    <property type="protein sequence ID" value="GAA52952.1"/>
    <property type="molecule type" value="Genomic_DNA"/>
</dbReference>
<feature type="compositionally biased region" description="Polar residues" evidence="13">
    <location>
        <begin position="379"/>
        <end position="394"/>
    </location>
</feature>
<dbReference type="GO" id="GO:0032259">
    <property type="term" value="P:methylation"/>
    <property type="evidence" value="ECO:0007669"/>
    <property type="project" value="UniProtKB-KW"/>
</dbReference>
<keyword evidence="4 11" id="KW-0489">Methyltransferase</keyword>
<evidence type="ECO:0000256" key="6">
    <source>
        <dbReference type="ARBA" id="ARBA00022691"/>
    </source>
</evidence>
<feature type="compositionally biased region" description="Polar residues" evidence="13">
    <location>
        <begin position="414"/>
        <end position="442"/>
    </location>
</feature>
<feature type="non-terminal residue" evidence="15">
    <location>
        <position position="1704"/>
    </location>
</feature>
<comment type="similarity">
    <text evidence="11">Belongs to the class I-like SAM-binding methyltransferase superfamily. DOT1 family.</text>
</comment>
<feature type="region of interest" description="Disordered" evidence="13">
    <location>
        <begin position="1161"/>
        <end position="1182"/>
    </location>
</feature>
<dbReference type="PROSITE" id="PS51569">
    <property type="entry name" value="DOT1"/>
    <property type="match status" value="1"/>
</dbReference>
<sequence>DGEVKDENSEIVDVIGWIVGDVDELSSDRELLSLINDVDRSSFTEVSNLCSLYNRTVMQLIRQWDRCGVKPEFLRRKASREHVKFILCQCYNRAVAEPDKLNQYPPFSPQVYGETSFELISQMIDTVKITSEDHFIDLGSGVGQVVLQVAACSEAKFCYGVEKAEYPAICASRLDMEFQRWMAFYGKSYCPYLLERGDFLSSDFQERITSATVLFANNFAFGPEVDHQLKQRFANLKEGARIISSKAFCPLNFRITDRNLGDIGSIMHVSCLNPIQDAVSWTDKPFSYYVHTIDRSLLERYFSRLKNPNLKDEAEIVRRDRKGRIISDQTSKEDGATFKTVPHKADHSRSLPTANRNRRSRSLNCVTSRKHSQSHPRNLRSNGHSLDRTVNGSVNRHKRSKYHQLSRSGKLKTLNRSVSLKSTAKSVEAKSTPSASPRKSTPLSARVRRRLAALSLASTASSKGEIQRSSSFPALTTNCSGHTTPSGSTSIASGALSNEESSTLVSAYTEIDKQKQESGLCYSPPDEAHLHHSSGYRPTATCWTSSSSSFASSISSANTRSPAQLPDEIFVPPCSDAVVTSSERREHPALTNGTVTKVVHQDGRHPSRFTDSLKNNTSDEPESKSVNGDVTLVATSSLDIEANTSVAKRRAVRKCRQLITSSSGPSSALSTTGELTTSQQKRDRGSLRKSGSLSGTRRKNPRTQLRTPTNRVEQTVLKAHLNALHDEVIAQVAGKPCEAFGRNEPVMSSFTAHYQPCELRSLKEAKDHAVLTSEDVSTGCSARVVPLALTQFLELSKRVFMDHFGMLQSPAYASTVRQQLELEQARQAKLLEHTRSTEQAIAKLHADGTELLHRFTKRLGILISTPSAFFAQARKLIKHHHMLEAKISEYRKQIAELSAANQELVRRHQAEAARLLSTALNTSMPPQSLSHFRQCQSSRPTIGDSGPSDLLSESPILTTALTNIPPPPALTKACPRRQSHFDPNSNPSETRVPYKLSEGADHTPRSDADSTNSMWSASDHPPVLIRLCERLEGSQIPPPPPLLPMHTQSSSLSVAPVLVQSVPTTSVSLSHVSACNSTASTPLKTSISSNLFSLGFHSRQSTKSMHTSLQDLIVDEFSKQSPSEIGPIGKPSTLSPQSTVPCLPQFSLPPRKRAWDPVHPYQSAIPQPNAKTPRIRSPSTPHRLATCTNLSPPTLSPVELRTSQNSCESEHHLLPHPKDYYNSSLFSAMAIIDIRLLKPTKMDFKRTTVLWVETGQAWSEDSIAFGPQDVCSRGAFSPEISGSQHTSVSTNKEYTRTIQYKFKCAYFHWPITNGINLRVNSPQFWLECWTEVQTSMPVHEIQLVARILLRETNQRDWNATGDATSSGSLFHVQTDLSHTENLLELHAEVLASPWRVLDPSPSSILSSLPQKQITEKAALNLPNTILWDATEPVPRLITDRSVTPTIISVYAHDIKPLGPPVRRILTDPQLCAHIKCEFVHFQRLRPTACLLKPCTTCDMSTIENVMTLSVPPRYVHFKLLNQSFECNHFGGHSVCVPHKKSTSFYTVRVQARVLPASHSSNGTIMLDSTTAAPCPKKKRVNGESRKDGRYVRVLNREPLDQCEESLSHWAMEPRLSDRQLRCSFMDFRFRTSLPGHTLSTSRSLLPSTGLGEKSSAGQTVFWHAEYMSQPAQPMKHQRTYLSVTNPMFPPDLINDGNDQRTFVC</sequence>
<name>G7YJ19_CLOSI</name>
<comment type="subcellular location">
    <subcellularLocation>
        <location evidence="1 11">Nucleus</location>
    </subcellularLocation>
</comment>
<feature type="region of interest" description="Disordered" evidence="13">
    <location>
        <begin position="925"/>
        <end position="1017"/>
    </location>
</feature>
<keyword evidence="7 11" id="KW-0156">Chromatin regulator</keyword>
<evidence type="ECO:0000313" key="15">
    <source>
        <dbReference type="EMBL" id="GAA52952.1"/>
    </source>
</evidence>
<comment type="function">
    <text evidence="11">Histone methyltransferase that specifically trimethylates histone H3 to form H3K79me3. This methylation is required for telomere silencing and for the pachytene checkpoint during the meiotic cell cycle by allowing the recruitment of RAD9 to double strand breaks. Nucleosomes are preferred as substrate compared to free histone.</text>
</comment>
<comment type="catalytic activity">
    <reaction evidence="10 11">
        <text>L-lysyl(79)-[histone H3] + 3 S-adenosyl-L-methionine = N(6),N(6),N(6)-trimethyl-L-lysyl(79)-[histone H3] + 3 S-adenosyl-L-homocysteine + 3 H(+)</text>
        <dbReference type="Rhea" id="RHEA:60328"/>
        <dbReference type="Rhea" id="RHEA-COMP:15549"/>
        <dbReference type="Rhea" id="RHEA-COMP:15552"/>
        <dbReference type="ChEBI" id="CHEBI:15378"/>
        <dbReference type="ChEBI" id="CHEBI:29969"/>
        <dbReference type="ChEBI" id="CHEBI:57856"/>
        <dbReference type="ChEBI" id="CHEBI:59789"/>
        <dbReference type="ChEBI" id="CHEBI:61961"/>
        <dbReference type="EC" id="2.1.1.360"/>
    </reaction>
</comment>
<feature type="compositionally biased region" description="Polar residues" evidence="13">
    <location>
        <begin position="925"/>
        <end position="940"/>
    </location>
</feature>